<dbReference type="EMBL" id="UINC01005835">
    <property type="protein sequence ID" value="SVA23837.1"/>
    <property type="molecule type" value="Genomic_DNA"/>
</dbReference>
<organism evidence="6">
    <name type="scientific">marine metagenome</name>
    <dbReference type="NCBI Taxonomy" id="408172"/>
    <lineage>
        <taxon>unclassified sequences</taxon>
        <taxon>metagenomes</taxon>
        <taxon>ecological metagenomes</taxon>
    </lineage>
</organism>
<dbReference type="InterPro" id="IPR027266">
    <property type="entry name" value="TrmE/GcvT-like"/>
</dbReference>
<dbReference type="InterPro" id="IPR013977">
    <property type="entry name" value="GcvT_C"/>
</dbReference>
<dbReference type="Pfam" id="PF01266">
    <property type="entry name" value="DAO"/>
    <property type="match status" value="1"/>
</dbReference>
<sequence length="814" mass="91232">MNFKNKCEIVIIGGGIAGCSVAYHLAKLNKTDVTLLERHQLTSGTTWHAAGLIMQLRSTHTITELAKYNVELYSTLESETGIATGFKQNGTLGVARTKDRMHETKTIASIAKSFKIEAEIITPSQAKEIYPSLNKSLIEGAIYIPKDGQTNPVDTTMSLISGAKKLGVSVHENTEVIDVKKQPNKSFTVFTRDGEINCEKLVLACGLWTRDFAAKLEVNVPLYPAEHFYVVTEPLKEATSDLPVLRDTDGHVYIKEDAGKFLVGAFEPWGKAISIEKLPKNVPFIELPEDWDHFELPYSKAMELLDPLNEVGISKFFNGPESFTPDLLFALGEVPGIQNCYISAGYNSEGIEFGAGAGRALAEWIVEGSPTMDLSSVDIARFHSFQNNRNYLHERIPEILGLHYKPHWPHYQKITSRGVRQSNLHDRWKKLGASFGEAMGWERPMWFAQNGQSTDNIYSHTKPNWFEATARECKAARESAIIIDQTSFGKHLIQGNDSLSFLQRTCSSNVDVPIGKIIYTHMLNHRGGIETDITINRRSETEFLIISSATMQPRDFNWIKKSIKKNEKVFISDVTSSYNVLSLQGPKSRNILTKLTTVDLSNNGFPFATSQEIEIGYTKVIANRLTYIGELGWEFFIPTEYALDVFDNLMAVGKEFDLRPAGYHALEHLRSERAYREYELDLTPEDTPLEAGLSFTIDWNKPGGFVGLEALLKQKKEGLLKKRLVCFRLKDPKAVLWHEEIIYRNGEIVGYVSSGAYSFNFGCSVALGYVKSNQGINKDFVETGDWEIESAGVCYKAEASLKPFYDPNGDKIKG</sequence>
<dbReference type="InterPro" id="IPR029043">
    <property type="entry name" value="GcvT/YgfZ_C"/>
</dbReference>
<accession>A0A381U8X7</accession>
<protein>
    <recommendedName>
        <fullName evidence="7">FAD dependent oxidoreductase domain-containing protein</fullName>
    </recommendedName>
</protein>
<dbReference type="Gene3D" id="2.40.30.110">
    <property type="entry name" value="Aminomethyltransferase beta-barrel domains"/>
    <property type="match status" value="1"/>
</dbReference>
<dbReference type="GO" id="GO:0005739">
    <property type="term" value="C:mitochondrion"/>
    <property type="evidence" value="ECO:0007669"/>
    <property type="project" value="TreeGrafter"/>
</dbReference>
<dbReference type="SUPFAM" id="SSF103025">
    <property type="entry name" value="Folate-binding domain"/>
    <property type="match status" value="1"/>
</dbReference>
<dbReference type="Pfam" id="PF08669">
    <property type="entry name" value="GCV_T_C"/>
    <property type="match status" value="1"/>
</dbReference>
<dbReference type="Gene3D" id="3.30.9.10">
    <property type="entry name" value="D-Amino Acid Oxidase, subunit A, domain 2"/>
    <property type="match status" value="1"/>
</dbReference>
<dbReference type="AlphaFoldDB" id="A0A381U8X7"/>
<evidence type="ECO:0000313" key="6">
    <source>
        <dbReference type="EMBL" id="SVA23837.1"/>
    </source>
</evidence>
<name>A0A381U8X7_9ZZZZ</name>
<evidence type="ECO:0000259" key="5">
    <source>
        <dbReference type="Pfam" id="PF16350"/>
    </source>
</evidence>
<feature type="domain" description="GCVT N-terminal" evidence="3">
    <location>
        <begin position="424"/>
        <end position="701"/>
    </location>
</feature>
<gene>
    <name evidence="6" type="ORF">METZ01_LOCUS76691</name>
</gene>
<evidence type="ECO:0000259" key="3">
    <source>
        <dbReference type="Pfam" id="PF01571"/>
    </source>
</evidence>
<evidence type="ECO:0000259" key="2">
    <source>
        <dbReference type="Pfam" id="PF01266"/>
    </source>
</evidence>
<dbReference type="Pfam" id="PF01571">
    <property type="entry name" value="GCV_T"/>
    <property type="match status" value="1"/>
</dbReference>
<dbReference type="InterPro" id="IPR006222">
    <property type="entry name" value="GCVT_N"/>
</dbReference>
<dbReference type="PANTHER" id="PTHR43757:SF15">
    <property type="entry name" value="PYRUVATE DEHYDROGENASE PHOSPHATASE REGULATORY SUBUNIT, MITOCHONDRIAL-LIKE"/>
    <property type="match status" value="1"/>
</dbReference>
<comment type="similarity">
    <text evidence="1">Belongs to the GcvT family.</text>
</comment>
<dbReference type="InterPro" id="IPR032503">
    <property type="entry name" value="FAO_M"/>
</dbReference>
<dbReference type="SUPFAM" id="SSF51905">
    <property type="entry name" value="FAD/NAD(P)-binding domain"/>
    <property type="match status" value="1"/>
</dbReference>
<dbReference type="PROSITE" id="PS51257">
    <property type="entry name" value="PROKAR_LIPOPROTEIN"/>
    <property type="match status" value="1"/>
</dbReference>
<dbReference type="InterPro" id="IPR028896">
    <property type="entry name" value="GcvT/YgfZ/DmdA"/>
</dbReference>
<dbReference type="Gene3D" id="3.30.70.1400">
    <property type="entry name" value="Aminomethyltransferase beta-barrel domains"/>
    <property type="match status" value="1"/>
</dbReference>
<dbReference type="InterPro" id="IPR036188">
    <property type="entry name" value="FAD/NAD-bd_sf"/>
</dbReference>
<feature type="domain" description="FAD dependent oxidoreductase central" evidence="5">
    <location>
        <begin position="367"/>
        <end position="422"/>
    </location>
</feature>
<evidence type="ECO:0000259" key="4">
    <source>
        <dbReference type="Pfam" id="PF08669"/>
    </source>
</evidence>
<dbReference type="Gene3D" id="3.30.1360.120">
    <property type="entry name" value="Probable tRNA modification gtpase trme, domain 1"/>
    <property type="match status" value="1"/>
</dbReference>
<feature type="domain" description="FAD dependent oxidoreductase" evidence="2">
    <location>
        <begin position="9"/>
        <end position="364"/>
    </location>
</feature>
<reference evidence="6" key="1">
    <citation type="submission" date="2018-05" db="EMBL/GenBank/DDBJ databases">
        <authorList>
            <person name="Lanie J.A."/>
            <person name="Ng W.-L."/>
            <person name="Kazmierczak K.M."/>
            <person name="Andrzejewski T.M."/>
            <person name="Davidsen T.M."/>
            <person name="Wayne K.J."/>
            <person name="Tettelin H."/>
            <person name="Glass J.I."/>
            <person name="Rusch D."/>
            <person name="Podicherti R."/>
            <person name="Tsui H.-C.T."/>
            <person name="Winkler M.E."/>
        </authorList>
    </citation>
    <scope>NUCLEOTIDE SEQUENCE</scope>
</reference>
<dbReference type="PANTHER" id="PTHR43757">
    <property type="entry name" value="AMINOMETHYLTRANSFERASE"/>
    <property type="match status" value="1"/>
</dbReference>
<dbReference type="InterPro" id="IPR006076">
    <property type="entry name" value="FAD-dep_OxRdtase"/>
</dbReference>
<proteinExistence type="inferred from homology"/>
<dbReference type="FunFam" id="2.40.30.110:FF:000008">
    <property type="entry name" value="Sarcosine dehydrogenase"/>
    <property type="match status" value="1"/>
</dbReference>
<evidence type="ECO:0000256" key="1">
    <source>
        <dbReference type="ARBA" id="ARBA00008609"/>
    </source>
</evidence>
<evidence type="ECO:0008006" key="7">
    <source>
        <dbReference type="Google" id="ProtNLM"/>
    </source>
</evidence>
<dbReference type="SUPFAM" id="SSF54373">
    <property type="entry name" value="FAD-linked reductases, C-terminal domain"/>
    <property type="match status" value="1"/>
</dbReference>
<dbReference type="Pfam" id="PF16350">
    <property type="entry name" value="FAO_M"/>
    <property type="match status" value="1"/>
</dbReference>
<dbReference type="Gene3D" id="3.50.50.60">
    <property type="entry name" value="FAD/NAD(P)-binding domain"/>
    <property type="match status" value="1"/>
</dbReference>
<feature type="domain" description="Aminomethyltransferase C-terminal" evidence="4">
    <location>
        <begin position="722"/>
        <end position="806"/>
    </location>
</feature>
<dbReference type="SUPFAM" id="SSF101790">
    <property type="entry name" value="Aminomethyltransferase beta-barrel domain"/>
    <property type="match status" value="1"/>
</dbReference>